<evidence type="ECO:0000313" key="8">
    <source>
        <dbReference type="Proteomes" id="UP000035721"/>
    </source>
</evidence>
<dbReference type="PROSITE" id="PS51219">
    <property type="entry name" value="DPCK"/>
    <property type="match status" value="1"/>
</dbReference>
<dbReference type="Proteomes" id="UP000035721">
    <property type="component" value="Unassembled WGS sequence"/>
</dbReference>
<dbReference type="NCBIfam" id="NF002879">
    <property type="entry name" value="PRK03333.1"/>
    <property type="match status" value="1"/>
</dbReference>
<dbReference type="EC" id="2.7.1.24" evidence="5 6"/>
<organism evidence="7 8">
    <name type="scientific">Nostocoides japonicum T1-X7</name>
    <dbReference type="NCBI Taxonomy" id="1194083"/>
    <lineage>
        <taxon>Bacteria</taxon>
        <taxon>Bacillati</taxon>
        <taxon>Actinomycetota</taxon>
        <taxon>Actinomycetes</taxon>
        <taxon>Micrococcales</taxon>
        <taxon>Intrasporangiaceae</taxon>
        <taxon>Nostocoides</taxon>
    </lineage>
</organism>
<dbReference type="Pfam" id="PF01121">
    <property type="entry name" value="CoaE"/>
    <property type="match status" value="1"/>
</dbReference>
<evidence type="ECO:0000313" key="7">
    <source>
        <dbReference type="EMBL" id="CCH76463.1"/>
    </source>
</evidence>
<gene>
    <name evidence="5 7" type="primary">coaE</name>
    <name evidence="7" type="ORF">BN12_130002</name>
</gene>
<evidence type="ECO:0000256" key="6">
    <source>
        <dbReference type="NCBIfam" id="TIGR00152"/>
    </source>
</evidence>
<evidence type="ECO:0000256" key="4">
    <source>
        <dbReference type="ARBA" id="ARBA00022840"/>
    </source>
</evidence>
<keyword evidence="5 7" id="KW-0808">Transferase</keyword>
<evidence type="ECO:0000256" key="5">
    <source>
        <dbReference type="HAMAP-Rule" id="MF_00376"/>
    </source>
</evidence>
<name>A0A077LT12_9MICO</name>
<comment type="similarity">
    <text evidence="5">Belongs to the CoaE family.</text>
</comment>
<dbReference type="GO" id="GO:0015937">
    <property type="term" value="P:coenzyme A biosynthetic process"/>
    <property type="evidence" value="ECO:0007669"/>
    <property type="project" value="UniProtKB-UniRule"/>
</dbReference>
<dbReference type="InterPro" id="IPR001977">
    <property type="entry name" value="Depp_CoAkinase"/>
</dbReference>
<dbReference type="RefSeq" id="WP_048549931.1">
    <property type="nucleotide sequence ID" value="NZ_HF570958.1"/>
</dbReference>
<keyword evidence="5" id="KW-0173">Coenzyme A biosynthesis</keyword>
<sequence>MVRVGLTGGIGAGKSTVSARLAARGAVVVDADRLAREVVEPGSEGLAAVVDRFGPGILTDDGALDRPALGRIVFADADAEARRALEAITHPRIAARTTELFDGAAPDAVVVHDVPLLVEKRMGPAYHLVVVVGAHEDIRADRLRATRGMSEDEARARIGAQATDAERRAAADVWLDNDSTHDALVASVDDLWEHRLLPMEENVRLGRRAERSALEVVEADPRWAAAGERLVARLRHVLGDDAVTVDHVGSTSVPGLVAKDVIDVQVGVRGLADADGERFVEAMARAGFVRVDGVTQDRGKDGRPWPKRFHASTDPGRAANIHVRAVGSLGWEWALRFRDWLRADPTAREEYATTKRALAARFPATGAYAEAKEPWFDAAHPRALAWAGEHGWQARVETPRSS</sequence>
<comment type="similarity">
    <text evidence="2">In the C-terminal section; belongs to the UPF0157 (GrpB) family.</text>
</comment>
<dbReference type="Gene3D" id="3.30.460.10">
    <property type="entry name" value="Beta Polymerase, domain 2"/>
    <property type="match status" value="1"/>
</dbReference>
<evidence type="ECO:0000256" key="3">
    <source>
        <dbReference type="ARBA" id="ARBA00022741"/>
    </source>
</evidence>
<evidence type="ECO:0000256" key="1">
    <source>
        <dbReference type="ARBA" id="ARBA00008826"/>
    </source>
</evidence>
<dbReference type="OrthoDB" id="9812943at2"/>
<dbReference type="NCBIfam" id="TIGR00152">
    <property type="entry name" value="dephospho-CoA kinase"/>
    <property type="match status" value="1"/>
</dbReference>
<comment type="similarity">
    <text evidence="1">In the N-terminal section; belongs to the CoaE family.</text>
</comment>
<dbReference type="Gene3D" id="3.40.50.300">
    <property type="entry name" value="P-loop containing nucleotide triphosphate hydrolases"/>
    <property type="match status" value="1"/>
</dbReference>
<keyword evidence="4 5" id="KW-0067">ATP-binding</keyword>
<dbReference type="CDD" id="cd02022">
    <property type="entry name" value="DPCK"/>
    <property type="match status" value="1"/>
</dbReference>
<dbReference type="STRING" id="1194083.BN12_130002"/>
<dbReference type="UniPathway" id="UPA00241">
    <property type="reaction ID" value="UER00356"/>
</dbReference>
<keyword evidence="8" id="KW-1185">Reference proteome</keyword>
<evidence type="ECO:0000256" key="2">
    <source>
        <dbReference type="ARBA" id="ARBA00011058"/>
    </source>
</evidence>
<dbReference type="EMBL" id="CAJB01000035">
    <property type="protein sequence ID" value="CCH76463.1"/>
    <property type="molecule type" value="Genomic_DNA"/>
</dbReference>
<reference evidence="7 8" key="1">
    <citation type="journal article" date="2013" name="ISME J.">
        <title>A metabolic model for members of the genus Tetrasphaera involved in enhanced biological phosphorus removal.</title>
        <authorList>
            <person name="Kristiansen R."/>
            <person name="Nguyen H.T.T."/>
            <person name="Saunders A.M."/>
            <person name="Nielsen J.L."/>
            <person name="Wimmer R."/>
            <person name="Le V.Q."/>
            <person name="McIlroy S.J."/>
            <person name="Petrovski S."/>
            <person name="Seviour R.J."/>
            <person name="Calteau A."/>
            <person name="Nielsen K.L."/>
            <person name="Nielsen P.H."/>
        </authorList>
    </citation>
    <scope>NUCLEOTIDE SEQUENCE [LARGE SCALE GENOMIC DNA]</scope>
    <source>
        <strain evidence="7 8">T1-X7</strain>
    </source>
</reference>
<dbReference type="GO" id="GO:0005524">
    <property type="term" value="F:ATP binding"/>
    <property type="evidence" value="ECO:0007669"/>
    <property type="project" value="UniProtKB-UniRule"/>
</dbReference>
<dbReference type="SUPFAM" id="SSF81301">
    <property type="entry name" value="Nucleotidyltransferase"/>
    <property type="match status" value="1"/>
</dbReference>
<dbReference type="SUPFAM" id="SSF52540">
    <property type="entry name" value="P-loop containing nucleoside triphosphate hydrolases"/>
    <property type="match status" value="1"/>
</dbReference>
<comment type="function">
    <text evidence="5">Catalyzes the phosphorylation of the 3'-hydroxyl group of dephosphocoenzyme A to form coenzyme A.</text>
</comment>
<dbReference type="InterPro" id="IPR007344">
    <property type="entry name" value="GrpB/CoaE"/>
</dbReference>
<dbReference type="Pfam" id="PF04229">
    <property type="entry name" value="GrpB"/>
    <property type="match status" value="1"/>
</dbReference>
<accession>A0A077LT12</accession>
<keyword evidence="5 7" id="KW-0418">Kinase</keyword>
<proteinExistence type="inferred from homology"/>
<feature type="binding site" evidence="5">
    <location>
        <begin position="11"/>
        <end position="16"/>
    </location>
    <ligand>
        <name>ATP</name>
        <dbReference type="ChEBI" id="CHEBI:30616"/>
    </ligand>
</feature>
<dbReference type="PANTHER" id="PTHR34822">
    <property type="entry name" value="GRPB DOMAIN PROTEIN (AFU_ORTHOLOGUE AFUA_1G01530)"/>
    <property type="match status" value="1"/>
</dbReference>
<dbReference type="GO" id="GO:0005737">
    <property type="term" value="C:cytoplasm"/>
    <property type="evidence" value="ECO:0007669"/>
    <property type="project" value="UniProtKB-SubCell"/>
</dbReference>
<keyword evidence="3 5" id="KW-0547">Nucleotide-binding</keyword>
<dbReference type="GO" id="GO:0004140">
    <property type="term" value="F:dephospho-CoA kinase activity"/>
    <property type="evidence" value="ECO:0007669"/>
    <property type="project" value="UniProtKB-UniRule"/>
</dbReference>
<comment type="caution">
    <text evidence="7">The sequence shown here is derived from an EMBL/GenBank/DDBJ whole genome shotgun (WGS) entry which is preliminary data.</text>
</comment>
<dbReference type="HAMAP" id="MF_00376">
    <property type="entry name" value="Dephospho_CoA_kinase"/>
    <property type="match status" value="1"/>
</dbReference>
<dbReference type="PANTHER" id="PTHR34822:SF1">
    <property type="entry name" value="GRPB FAMILY PROTEIN"/>
    <property type="match status" value="1"/>
</dbReference>
<dbReference type="AlphaFoldDB" id="A0A077LT12"/>
<keyword evidence="5" id="KW-0963">Cytoplasm</keyword>
<comment type="subcellular location">
    <subcellularLocation>
        <location evidence="5">Cytoplasm</location>
    </subcellularLocation>
</comment>
<dbReference type="InterPro" id="IPR027417">
    <property type="entry name" value="P-loop_NTPase"/>
</dbReference>
<protein>
    <recommendedName>
        <fullName evidence="5 6">Dephospho-CoA kinase</fullName>
        <ecNumber evidence="5 6">2.7.1.24</ecNumber>
    </recommendedName>
    <alternativeName>
        <fullName evidence="5">Dephosphocoenzyme A kinase</fullName>
    </alternativeName>
</protein>
<dbReference type="InterPro" id="IPR043519">
    <property type="entry name" value="NT_sf"/>
</dbReference>
<comment type="pathway">
    <text evidence="5">Cofactor biosynthesis; coenzyme A biosynthesis; CoA from (R)-pantothenate: step 5/5.</text>
</comment>
<comment type="catalytic activity">
    <reaction evidence="5">
        <text>3'-dephospho-CoA + ATP = ADP + CoA + H(+)</text>
        <dbReference type="Rhea" id="RHEA:18245"/>
        <dbReference type="ChEBI" id="CHEBI:15378"/>
        <dbReference type="ChEBI" id="CHEBI:30616"/>
        <dbReference type="ChEBI" id="CHEBI:57287"/>
        <dbReference type="ChEBI" id="CHEBI:57328"/>
        <dbReference type="ChEBI" id="CHEBI:456216"/>
        <dbReference type="EC" id="2.7.1.24"/>
    </reaction>
</comment>